<dbReference type="PANTHER" id="PTHR11474:SF76">
    <property type="entry name" value="SHKT DOMAIN-CONTAINING PROTEIN"/>
    <property type="match status" value="1"/>
</dbReference>
<dbReference type="PANTHER" id="PTHR11474">
    <property type="entry name" value="TYROSINASE FAMILY MEMBER"/>
    <property type="match status" value="1"/>
</dbReference>
<gene>
    <name evidence="5" type="ORF">SAMN06265377_3513</name>
</gene>
<dbReference type="PRINTS" id="PR00092">
    <property type="entry name" value="TYROSINASE"/>
</dbReference>
<dbReference type="InterPro" id="IPR050316">
    <property type="entry name" value="Tyrosinase/Hemocyanin"/>
</dbReference>
<dbReference type="Proteomes" id="UP000219048">
    <property type="component" value="Unassembled WGS sequence"/>
</dbReference>
<evidence type="ECO:0000256" key="1">
    <source>
        <dbReference type="ARBA" id="ARBA00022723"/>
    </source>
</evidence>
<dbReference type="Pfam" id="PF00264">
    <property type="entry name" value="Tyrosinase"/>
    <property type="match status" value="1"/>
</dbReference>
<dbReference type="Pfam" id="PF25271">
    <property type="entry name" value="DUF7868"/>
    <property type="match status" value="1"/>
</dbReference>
<evidence type="ECO:0000256" key="2">
    <source>
        <dbReference type="ARBA" id="ARBA00023008"/>
    </source>
</evidence>
<dbReference type="SUPFAM" id="SSF48056">
    <property type="entry name" value="Di-copper centre-containing domain"/>
    <property type="match status" value="1"/>
</dbReference>
<dbReference type="AlphaFoldDB" id="A0A285N1Q2"/>
<proteinExistence type="predicted"/>
<dbReference type="EMBL" id="OBEH01000006">
    <property type="protein sequence ID" value="SNZ01671.1"/>
    <property type="molecule type" value="Genomic_DNA"/>
</dbReference>
<sequence length="500" mass="55748">MDYTRKNAWNNGGTFDNPDLLWYAKGVGSLQSRGLNEKNSWWFFAAIHGEYIRFGQYPGWNHIPAPPSVPTTPLPSRATIQRFWNQCQHQSWYFPPWHRGYLIAFEAHIRKAVVSLGGPQDWALPYWNYLGPDDQYKMPPAFAESTLPDGTSNPLFVDARYGPNLDRNIFIPQGEISDECQNEDKYTGNTSRTNAGYGGYQTGFNHGGGSNGKLEANPHNNVHSLVGGRGLMSYPGTAALDPIFYLHHCNIDRMWAEWNEVDGHANPVDLNWLKGPVSIGEREFVMPMPDNVEWVFTPEHVTDMDVLNYQYDPGDRPPVIPSMNTMVARMNKLGIPMEEVKFSNLESFGKTASELVGASEGNHQLVGADLATTVKLDDRSWQKVPMSFLKESSANVPDQVFVELENVKGTMDGNILNISVNGRKAGSVSLFGLLDASAKDGHKGGSGLSFTLEITDIVDDLHLSNNLDIGSLDIEVTPRHSIDEKDKIDIGRISIHREQI</sequence>
<evidence type="ECO:0000313" key="6">
    <source>
        <dbReference type="Proteomes" id="UP000219048"/>
    </source>
</evidence>
<dbReference type="RefSeq" id="WP_097047101.1">
    <property type="nucleotide sequence ID" value="NZ_OBEH01000006.1"/>
</dbReference>
<feature type="domain" description="Tyrosinase copper-binding" evidence="3">
    <location>
        <begin position="89"/>
        <end position="106"/>
    </location>
</feature>
<dbReference type="InterPro" id="IPR008922">
    <property type="entry name" value="Di-copper_centre_dom_sf"/>
</dbReference>
<evidence type="ECO:0000259" key="3">
    <source>
        <dbReference type="PROSITE" id="PS00497"/>
    </source>
</evidence>
<dbReference type="PROSITE" id="PS00497">
    <property type="entry name" value="TYROSINASE_1"/>
    <property type="match status" value="1"/>
</dbReference>
<dbReference type="OrthoDB" id="2874181at2"/>
<reference evidence="6" key="1">
    <citation type="submission" date="2017-09" db="EMBL/GenBank/DDBJ databases">
        <authorList>
            <person name="Varghese N."/>
            <person name="Submissions S."/>
        </authorList>
    </citation>
    <scope>NUCLEOTIDE SEQUENCE [LARGE SCALE GENOMIC DNA]</scope>
    <source>
        <strain evidence="6">DSM 25885</strain>
    </source>
</reference>
<dbReference type="Gene3D" id="1.10.1280.10">
    <property type="entry name" value="Di-copper center containing domain from catechol oxidase"/>
    <property type="match status" value="1"/>
</dbReference>
<keyword evidence="2" id="KW-0186">Copper</keyword>
<dbReference type="GO" id="GO:0016491">
    <property type="term" value="F:oxidoreductase activity"/>
    <property type="evidence" value="ECO:0007669"/>
    <property type="project" value="InterPro"/>
</dbReference>
<keyword evidence="6" id="KW-1185">Reference proteome</keyword>
<protein>
    <submittedName>
        <fullName evidence="5">Tyrosinase</fullName>
    </submittedName>
</protein>
<evidence type="ECO:0000259" key="4">
    <source>
        <dbReference type="PROSITE" id="PS00498"/>
    </source>
</evidence>
<dbReference type="InterPro" id="IPR057190">
    <property type="entry name" value="DUF7868"/>
</dbReference>
<evidence type="ECO:0000313" key="5">
    <source>
        <dbReference type="EMBL" id="SNZ01671.1"/>
    </source>
</evidence>
<dbReference type="PROSITE" id="PS00498">
    <property type="entry name" value="TYROSINASE_2"/>
    <property type="match status" value="1"/>
</dbReference>
<dbReference type="GO" id="GO:0046872">
    <property type="term" value="F:metal ion binding"/>
    <property type="evidence" value="ECO:0007669"/>
    <property type="project" value="UniProtKB-KW"/>
</dbReference>
<keyword evidence="1" id="KW-0479">Metal-binding</keyword>
<accession>A0A285N1Q2</accession>
<name>A0A285N1Q2_9FLAO</name>
<organism evidence="5 6">
    <name type="scientific">Flagellimonas pacifica</name>
    <dbReference type="NCBI Taxonomy" id="1247520"/>
    <lineage>
        <taxon>Bacteria</taxon>
        <taxon>Pseudomonadati</taxon>
        <taxon>Bacteroidota</taxon>
        <taxon>Flavobacteriia</taxon>
        <taxon>Flavobacteriales</taxon>
        <taxon>Flavobacteriaceae</taxon>
        <taxon>Flagellimonas</taxon>
    </lineage>
</organism>
<feature type="domain" description="Tyrosinase copper-binding" evidence="4">
    <location>
        <begin position="241"/>
        <end position="252"/>
    </location>
</feature>
<dbReference type="InterPro" id="IPR002227">
    <property type="entry name" value="Tyrosinase_Cu-bd"/>
</dbReference>